<feature type="region of interest" description="Disordered" evidence="1">
    <location>
        <begin position="506"/>
        <end position="579"/>
    </location>
</feature>
<feature type="compositionally biased region" description="Basic and acidic residues" evidence="1">
    <location>
        <begin position="48"/>
        <end position="64"/>
    </location>
</feature>
<feature type="compositionally biased region" description="Polar residues" evidence="1">
    <location>
        <begin position="296"/>
        <end position="321"/>
    </location>
</feature>
<name>A0A830HDG3_9CHLO</name>
<feature type="compositionally biased region" description="Basic and acidic residues" evidence="1">
    <location>
        <begin position="457"/>
        <end position="470"/>
    </location>
</feature>
<feature type="region of interest" description="Disordered" evidence="1">
    <location>
        <begin position="132"/>
        <end position="162"/>
    </location>
</feature>
<dbReference type="Proteomes" id="UP000660262">
    <property type="component" value="Unassembled WGS sequence"/>
</dbReference>
<gene>
    <name evidence="2" type="ORF">PPROV_000354000</name>
</gene>
<feature type="compositionally biased region" description="Basic and acidic residues" evidence="1">
    <location>
        <begin position="327"/>
        <end position="337"/>
    </location>
</feature>
<evidence type="ECO:0000313" key="3">
    <source>
        <dbReference type="Proteomes" id="UP000660262"/>
    </source>
</evidence>
<keyword evidence="3" id="KW-1185">Reference proteome</keyword>
<feature type="compositionally biased region" description="Basic and acidic residues" evidence="1">
    <location>
        <begin position="78"/>
        <end position="94"/>
    </location>
</feature>
<feature type="compositionally biased region" description="Low complexity" evidence="1">
    <location>
        <begin position="563"/>
        <end position="579"/>
    </location>
</feature>
<feature type="region of interest" description="Disordered" evidence="1">
    <location>
        <begin position="390"/>
        <end position="423"/>
    </location>
</feature>
<feature type="region of interest" description="Disordered" evidence="1">
    <location>
        <begin position="1"/>
        <end position="94"/>
    </location>
</feature>
<dbReference type="AlphaFoldDB" id="A0A830HDG3"/>
<feature type="region of interest" description="Disordered" evidence="1">
    <location>
        <begin position="210"/>
        <end position="229"/>
    </location>
</feature>
<feature type="compositionally biased region" description="Basic and acidic residues" evidence="1">
    <location>
        <begin position="362"/>
        <end position="375"/>
    </location>
</feature>
<reference evidence="2" key="1">
    <citation type="submission" date="2020-10" db="EMBL/GenBank/DDBJ databases">
        <title>Unveiling of a novel bifunctional photoreceptor, Dualchrome1, isolated from a cosmopolitan green alga.</title>
        <authorList>
            <person name="Suzuki S."/>
            <person name="Kawachi M."/>
        </authorList>
    </citation>
    <scope>NUCLEOTIDE SEQUENCE</scope>
    <source>
        <strain evidence="2">NIES 2893</strain>
    </source>
</reference>
<feature type="compositionally biased region" description="Basic and acidic residues" evidence="1">
    <location>
        <begin position="150"/>
        <end position="159"/>
    </location>
</feature>
<organism evidence="2 3">
    <name type="scientific">Pycnococcus provasolii</name>
    <dbReference type="NCBI Taxonomy" id="41880"/>
    <lineage>
        <taxon>Eukaryota</taxon>
        <taxon>Viridiplantae</taxon>
        <taxon>Chlorophyta</taxon>
        <taxon>Pseudoscourfieldiophyceae</taxon>
        <taxon>Pseudoscourfieldiales</taxon>
        <taxon>Pycnococcaceae</taxon>
        <taxon>Pycnococcus</taxon>
    </lineage>
</organism>
<feature type="region of interest" description="Disordered" evidence="1">
    <location>
        <begin position="457"/>
        <end position="479"/>
    </location>
</feature>
<proteinExistence type="predicted"/>
<protein>
    <submittedName>
        <fullName evidence="2">Uncharacterized protein</fullName>
    </submittedName>
</protein>
<dbReference type="EMBL" id="BNJQ01000008">
    <property type="protein sequence ID" value="GHP04788.1"/>
    <property type="molecule type" value="Genomic_DNA"/>
</dbReference>
<evidence type="ECO:0000256" key="1">
    <source>
        <dbReference type="SAM" id="MobiDB-lite"/>
    </source>
</evidence>
<evidence type="ECO:0000313" key="2">
    <source>
        <dbReference type="EMBL" id="GHP04788.1"/>
    </source>
</evidence>
<feature type="region of interest" description="Disordered" evidence="1">
    <location>
        <begin position="268"/>
        <end position="375"/>
    </location>
</feature>
<sequence>MFDTPSLCPPALRRKPPPPPPPPPRRKPRPTIDAWSQDSMLKSGSADEPLKLTRQAERTARTDAEAACAEAESAQGKTRSEVAEAREAEAAAEAEAERVRGMLLEADGRVADAESQVNLARRRERELCKLLGLPADKSSGNAGADEEADAEKKSEERDSLISSAATRLVSNLRRRYFHGDNHAPPSAPRALAGLSGAALDAAIEDYASRRASAGQPLKPGELMPSDSRQAARVAAASAAASKTTASSSQHALTLEVLQLEGCVLATLSKGGIGTRGTGSSKTPVKKAANSGGAGGTSPTTVLQSAATSSPESDNSTGSTPPSGGRPKHGEAARREAAVKPSAAFRAPYTSRRGRSLSPAGARHPDGRRGERATRKVLEFTLEERAKLRSRLAATEKQLNEERRKATSAAPSRKAKRMGAAAPAALTRVASTRARGARAVDRYAAWATADRYGVVEEDSRSVVSGKTDHIAASEAPADGAARRRAALGVADEDRAIALLKAAAEVRSVRSAATAPPAQNARLARGSRHRSAASGMEYRPSEPAKSPYGPGAAYRPGSAYERTGRSAQRSTSSTRRPAWES</sequence>
<feature type="compositionally biased region" description="Low complexity" evidence="1">
    <location>
        <begin position="65"/>
        <end position="74"/>
    </location>
</feature>
<comment type="caution">
    <text evidence="2">The sequence shown here is derived from an EMBL/GenBank/DDBJ whole genome shotgun (WGS) entry which is preliminary data.</text>
</comment>
<accession>A0A830HDG3</accession>